<organism evidence="7 8">
    <name type="scientific">Chlamydia avium 10DC88</name>
    <dbReference type="NCBI Taxonomy" id="1229831"/>
    <lineage>
        <taxon>Bacteria</taxon>
        <taxon>Pseudomonadati</taxon>
        <taxon>Chlamydiota</taxon>
        <taxon>Chlamydiia</taxon>
        <taxon>Chlamydiales</taxon>
        <taxon>Chlamydiaceae</taxon>
        <taxon>Chlamydia/Chlamydophila group</taxon>
        <taxon>Chlamydia</taxon>
    </lineage>
</organism>
<dbReference type="PANTHER" id="PTHR43200">
    <property type="entry name" value="PHOSPHATASE"/>
    <property type="match status" value="1"/>
</dbReference>
<name>W8K0Q6_9CHLA</name>
<dbReference type="eggNOG" id="COG1218">
    <property type="taxonomic scope" value="Bacteria"/>
</dbReference>
<gene>
    <name evidence="7" type="primary">tol1</name>
    <name evidence="7" type="ORF">M832_06140</name>
</gene>
<evidence type="ECO:0000256" key="2">
    <source>
        <dbReference type="ARBA" id="ARBA00009759"/>
    </source>
</evidence>
<dbReference type="PATRIC" id="fig|1229831.3.peg.623"/>
<dbReference type="Gene3D" id="3.30.540.10">
    <property type="entry name" value="Fructose-1,6-Bisphosphatase, subunit A, domain 1"/>
    <property type="match status" value="1"/>
</dbReference>
<dbReference type="HOGENOM" id="CLU_033446_3_1_0"/>
<evidence type="ECO:0000256" key="5">
    <source>
        <dbReference type="ARBA" id="ARBA00022842"/>
    </source>
</evidence>
<dbReference type="InterPro" id="IPR020583">
    <property type="entry name" value="Inositol_monoP_metal-BS"/>
</dbReference>
<evidence type="ECO:0000256" key="4">
    <source>
        <dbReference type="ARBA" id="ARBA00022801"/>
    </source>
</evidence>
<dbReference type="CDD" id="cd01517">
    <property type="entry name" value="PAP_phosphatase"/>
    <property type="match status" value="1"/>
</dbReference>
<evidence type="ECO:0000313" key="8">
    <source>
        <dbReference type="Proteomes" id="UP000019433"/>
    </source>
</evidence>
<sequence length="335" mass="37703">MGKITMPSHLLDYQTVAEDIIEKTITELLRYRTRLPIVPFWTKSDGSFVTPADYGVQFCLQKKLCLAFPHIPFIGEEILDPTHDQHKCSKILEFIHALDPEVTDQDLLETPLTEQDPSSLYWLVDPIDGTAGFIKNRFFAIALSLIHNNQPILAVMACPSPDLHTFKIYSAAKNYGASLFGSAIQGRRCLEAGKTMTGKFCEASLAARNQQHHSTRLLSLSLPGQPQAYRVDSQYKYAMVAEGIVDFFIRYPFAISHTRAWDHIPGAFLVEEAGGVVTDIFGHALNSRKDNFTLENHPVILASGNAQIHSTTLEKLQKQYTHFHQENSLISKHMY</sequence>
<dbReference type="PROSITE" id="PS00629">
    <property type="entry name" value="IMP_1"/>
    <property type="match status" value="1"/>
</dbReference>
<evidence type="ECO:0000313" key="7">
    <source>
        <dbReference type="EMBL" id="AHK63477.1"/>
    </source>
</evidence>
<dbReference type="PANTHER" id="PTHR43200:SF6">
    <property type="entry name" value="3'(2'),5'-BISPHOSPHATE NUCLEOTIDASE"/>
    <property type="match status" value="1"/>
</dbReference>
<dbReference type="SUPFAM" id="SSF56655">
    <property type="entry name" value="Carbohydrate phosphatase"/>
    <property type="match status" value="1"/>
</dbReference>
<dbReference type="EC" id="3.1.3.7" evidence="7"/>
<evidence type="ECO:0000256" key="6">
    <source>
        <dbReference type="PIRSR" id="PIRSR600760-2"/>
    </source>
</evidence>
<dbReference type="STRING" id="1229831.M832_06140"/>
<keyword evidence="3 6" id="KW-0479">Metal-binding</keyword>
<feature type="binding site" evidence="6">
    <location>
        <position position="76"/>
    </location>
    <ligand>
        <name>Mg(2+)</name>
        <dbReference type="ChEBI" id="CHEBI:18420"/>
        <label>1</label>
        <note>catalytic</note>
    </ligand>
</feature>
<dbReference type="GO" id="GO:0008441">
    <property type="term" value="F:3'(2'),5'-bisphosphate nucleotidase activity"/>
    <property type="evidence" value="ECO:0007669"/>
    <property type="project" value="UniProtKB-EC"/>
</dbReference>
<proteinExistence type="inferred from homology"/>
<feature type="binding site" evidence="6">
    <location>
        <position position="262"/>
    </location>
    <ligand>
        <name>Mg(2+)</name>
        <dbReference type="ChEBI" id="CHEBI:18420"/>
        <label>1</label>
        <note>catalytic</note>
    </ligand>
</feature>
<dbReference type="PRINTS" id="PR00377">
    <property type="entry name" value="IMPHPHTASES"/>
</dbReference>
<comment type="cofactor">
    <cofactor evidence="1 6">
        <name>Mg(2+)</name>
        <dbReference type="ChEBI" id="CHEBI:18420"/>
    </cofactor>
</comment>
<evidence type="ECO:0000256" key="1">
    <source>
        <dbReference type="ARBA" id="ARBA00001946"/>
    </source>
</evidence>
<evidence type="ECO:0000256" key="3">
    <source>
        <dbReference type="ARBA" id="ARBA00022723"/>
    </source>
</evidence>
<keyword evidence="5 6" id="KW-0460">Magnesium</keyword>
<dbReference type="GO" id="GO:0046872">
    <property type="term" value="F:metal ion binding"/>
    <property type="evidence" value="ECO:0007669"/>
    <property type="project" value="UniProtKB-KW"/>
</dbReference>
<protein>
    <submittedName>
        <fullName evidence="7">3'(2'),5'-bisphosphate nucleotidase</fullName>
        <ecNumber evidence="7">3.1.3.7</ecNumber>
    </submittedName>
</protein>
<dbReference type="Gene3D" id="3.40.190.80">
    <property type="match status" value="1"/>
</dbReference>
<dbReference type="KEGG" id="cav:M832_06140"/>
<keyword evidence="4 7" id="KW-0378">Hydrolase</keyword>
<dbReference type="EMBL" id="CP006571">
    <property type="protein sequence ID" value="AHK63477.1"/>
    <property type="molecule type" value="Genomic_DNA"/>
</dbReference>
<feature type="binding site" evidence="6">
    <location>
        <position position="128"/>
    </location>
    <ligand>
        <name>Mg(2+)</name>
        <dbReference type="ChEBI" id="CHEBI:18420"/>
        <label>1</label>
        <note>catalytic</note>
    </ligand>
</feature>
<reference evidence="7 8" key="1">
    <citation type="journal article" date="2014" name="Syst. Appl. Microbiol.">
        <title>Evidence for the existence of two new members of the family Chlamydiaceae and proposal of Chlamydia avium sp. nov. and Chlamydia gallinacea sp. nov.</title>
        <authorList>
            <person name="Sachse K."/>
            <person name="Laroucau K."/>
            <person name="Riege K."/>
            <person name="Wehner S."/>
            <person name="Dilcher M."/>
            <person name="Creasy H.H."/>
            <person name="Weidmann M."/>
            <person name="Myers G."/>
            <person name="Vorimore F."/>
            <person name="Vicari N."/>
            <person name="Magnino S."/>
            <person name="Liebler-Tenorio E."/>
            <person name="Ruettger A."/>
            <person name="Bavoil P.M."/>
            <person name="Hufert F.T."/>
            <person name="Rossello-Mora R."/>
            <person name="Marz M."/>
        </authorList>
    </citation>
    <scope>NUCLEOTIDE SEQUENCE [LARGE SCALE GENOMIC DNA]</scope>
    <source>
        <strain evidence="7 8">10DC88</strain>
    </source>
</reference>
<dbReference type="GO" id="GO:0000105">
    <property type="term" value="P:L-histidine biosynthetic process"/>
    <property type="evidence" value="ECO:0007669"/>
    <property type="project" value="TreeGrafter"/>
</dbReference>
<dbReference type="AlphaFoldDB" id="W8K0Q6"/>
<feature type="binding site" evidence="6">
    <location>
        <position position="125"/>
    </location>
    <ligand>
        <name>Mg(2+)</name>
        <dbReference type="ChEBI" id="CHEBI:18420"/>
        <label>1</label>
        <note>catalytic</note>
    </ligand>
</feature>
<dbReference type="InterPro" id="IPR051090">
    <property type="entry name" value="Inositol_monoP_superfamily"/>
</dbReference>
<comment type="similarity">
    <text evidence="2">Belongs to the inositol monophosphatase superfamily.</text>
</comment>
<dbReference type="Proteomes" id="UP000019433">
    <property type="component" value="Chromosome"/>
</dbReference>
<accession>W8K0Q6</accession>
<dbReference type="InterPro" id="IPR000760">
    <property type="entry name" value="Inositol_monophosphatase-like"/>
</dbReference>
<dbReference type="Pfam" id="PF00459">
    <property type="entry name" value="Inositol_P"/>
    <property type="match status" value="1"/>
</dbReference>
<feature type="binding site" evidence="6">
    <location>
        <position position="127"/>
    </location>
    <ligand>
        <name>Mg(2+)</name>
        <dbReference type="ChEBI" id="CHEBI:18420"/>
        <label>1</label>
        <note>catalytic</note>
    </ligand>
</feature>